<dbReference type="PANTHER" id="PTHR13046:SF0">
    <property type="entry name" value="CAAX PRENYL PROTEASE 2"/>
    <property type="match status" value="1"/>
</dbReference>
<feature type="transmembrane region" description="Helical" evidence="11">
    <location>
        <begin position="44"/>
        <end position="63"/>
    </location>
</feature>
<evidence type="ECO:0000256" key="5">
    <source>
        <dbReference type="ARBA" id="ARBA00022801"/>
    </source>
</evidence>
<evidence type="ECO:0000256" key="2">
    <source>
        <dbReference type="ARBA" id="ARBA00006897"/>
    </source>
</evidence>
<dbReference type="GO" id="GO:0071586">
    <property type="term" value="P:CAAX-box protein processing"/>
    <property type="evidence" value="ECO:0007669"/>
    <property type="project" value="EnsemblFungi"/>
</dbReference>
<evidence type="ECO:0000256" key="10">
    <source>
        <dbReference type="ARBA" id="ARBA00049729"/>
    </source>
</evidence>
<comment type="catalytic activity">
    <reaction evidence="9">
        <text>Hydrolyzes the peptide bond -P2-(S-farnesyl or geranylgeranyl)C-P1'-P2'-P3'-COOH where P1' and P2' are amino acids with aliphatic sidechains and P3' is any C-terminal residue.</text>
        <dbReference type="EC" id="3.4.26.1"/>
    </reaction>
</comment>
<feature type="transmembrane region" description="Helical" evidence="11">
    <location>
        <begin position="207"/>
        <end position="230"/>
    </location>
</feature>
<dbReference type="OrthoDB" id="271604at2759"/>
<comment type="similarity">
    <text evidence="2">Belongs to the peptidase U48 family.</text>
</comment>
<protein>
    <recommendedName>
        <fullName evidence="10">intramembrane prenyl-peptidase Rce1</fullName>
        <ecNumber evidence="10">3.4.26.1</ecNumber>
    </recommendedName>
</protein>
<dbReference type="GO" id="GO:0004222">
    <property type="term" value="F:metalloendopeptidase activity"/>
    <property type="evidence" value="ECO:0007669"/>
    <property type="project" value="EnsemblFungi"/>
</dbReference>
<keyword evidence="3" id="KW-0645">Protease</keyword>
<feature type="transmembrane region" description="Helical" evidence="11">
    <location>
        <begin position="237"/>
        <end position="264"/>
    </location>
</feature>
<feature type="domain" description="CAAX prenyl protease 2/Lysostaphin resistance protein A-like" evidence="12">
    <location>
        <begin position="139"/>
        <end position="250"/>
    </location>
</feature>
<keyword evidence="7 11" id="KW-1133">Transmembrane helix</keyword>
<evidence type="ECO:0000256" key="7">
    <source>
        <dbReference type="ARBA" id="ARBA00022989"/>
    </source>
</evidence>
<keyword evidence="8 11" id="KW-0472">Membrane</keyword>
<dbReference type="GO" id="GO:0005789">
    <property type="term" value="C:endoplasmic reticulum membrane"/>
    <property type="evidence" value="ECO:0007669"/>
    <property type="project" value="UniProtKB-SubCell"/>
</dbReference>
<dbReference type="KEGG" id="kaf:KAFR_0B03870"/>
<dbReference type="HOGENOM" id="CLU_049909_1_0_1"/>
<dbReference type="PANTHER" id="PTHR13046">
    <property type="entry name" value="PROTEASE U48 CAAX PRENYL PROTEASE RCE1"/>
    <property type="match status" value="1"/>
</dbReference>
<reference evidence="13 14" key="1">
    <citation type="journal article" date="2011" name="Proc. Natl. Acad. Sci. U.S.A.">
        <title>Evolutionary erosion of yeast sex chromosomes by mating-type switching accidents.</title>
        <authorList>
            <person name="Gordon J.L."/>
            <person name="Armisen D."/>
            <person name="Proux-Wera E."/>
            <person name="Oheigeartaigh S.S."/>
            <person name="Byrne K.P."/>
            <person name="Wolfe K.H."/>
        </authorList>
    </citation>
    <scope>NUCLEOTIDE SEQUENCE [LARGE SCALE GENOMIC DNA]</scope>
    <source>
        <strain evidence="14">ATCC 22294 / BCRC 22015 / CBS 2517 / CECT 1963 / NBRC 1671 / NRRL Y-8276</strain>
    </source>
</reference>
<keyword evidence="4 11" id="KW-0812">Transmembrane</keyword>
<dbReference type="GO" id="GO:0007323">
    <property type="term" value="P:peptide pheromone maturation"/>
    <property type="evidence" value="ECO:0007669"/>
    <property type="project" value="EnsemblFungi"/>
</dbReference>
<dbReference type="EMBL" id="HE650822">
    <property type="protein sequence ID" value="CCF56683.1"/>
    <property type="molecule type" value="Genomic_DNA"/>
</dbReference>
<evidence type="ECO:0000313" key="13">
    <source>
        <dbReference type="EMBL" id="CCF56683.1"/>
    </source>
</evidence>
<proteinExistence type="inferred from homology"/>
<feature type="transmembrane region" description="Helical" evidence="11">
    <location>
        <begin position="284"/>
        <end position="305"/>
    </location>
</feature>
<dbReference type="RefSeq" id="XP_003955818.1">
    <property type="nucleotide sequence ID" value="XM_003955769.1"/>
</dbReference>
<dbReference type="InParanoid" id="H2AQN3"/>
<evidence type="ECO:0000256" key="1">
    <source>
        <dbReference type="ARBA" id="ARBA00004477"/>
    </source>
</evidence>
<dbReference type="InterPro" id="IPR003675">
    <property type="entry name" value="Rce1/LyrA-like_dom"/>
</dbReference>
<dbReference type="eggNOG" id="KOG4130">
    <property type="taxonomic scope" value="Eukaryota"/>
</dbReference>
<evidence type="ECO:0000256" key="4">
    <source>
        <dbReference type="ARBA" id="ARBA00022692"/>
    </source>
</evidence>
<dbReference type="InterPro" id="IPR039731">
    <property type="entry name" value="Rce1"/>
</dbReference>
<gene>
    <name evidence="13" type="primary">KAFR0B03870</name>
    <name evidence="13" type="ORF">KAFR_0B03870</name>
</gene>
<feature type="transmembrane region" description="Helical" evidence="11">
    <location>
        <begin position="6"/>
        <end position="23"/>
    </location>
</feature>
<evidence type="ECO:0000256" key="6">
    <source>
        <dbReference type="ARBA" id="ARBA00022824"/>
    </source>
</evidence>
<evidence type="ECO:0000256" key="8">
    <source>
        <dbReference type="ARBA" id="ARBA00023136"/>
    </source>
</evidence>
<dbReference type="GeneID" id="13883143"/>
<sequence length="314" mass="36181">MLPYLILSYISVSYVIVLYISAREAENFKIKRDDPKVIKHRMEMLCKIMLLNLFVLPFLQTTFAKVSPSFGDAFLNLGLIPGHYIAGHWDIKQYLKDILKVILLINLLYIGPVLDGLLYYVFTNGKTLKSDIIELFGNIWGVRNYIFAPITEELFYTSMLLTTYLSFYSLNELSLDKLLWETSLFFGLAHAHHAYESFHEGVYSKLNILMSTLFQVLYTTLFGALTNYVFIATGGNLWACIFLHMFCNIMGFPGKSTFIFHFTIMENNNNNNAALQRLLRLWETSYLGLLVLGIIVFIKNFKFLIGTDLYGISF</sequence>
<organism evidence="13 14">
    <name type="scientific">Kazachstania africana (strain ATCC 22294 / BCRC 22015 / CBS 2517 / CECT 1963 / NBRC 1671 / NRRL Y-8276)</name>
    <name type="common">Yeast</name>
    <name type="synonym">Kluyveromyces africanus</name>
    <dbReference type="NCBI Taxonomy" id="1071382"/>
    <lineage>
        <taxon>Eukaryota</taxon>
        <taxon>Fungi</taxon>
        <taxon>Dikarya</taxon>
        <taxon>Ascomycota</taxon>
        <taxon>Saccharomycotina</taxon>
        <taxon>Saccharomycetes</taxon>
        <taxon>Saccharomycetales</taxon>
        <taxon>Saccharomycetaceae</taxon>
        <taxon>Kazachstania</taxon>
    </lineage>
</organism>
<dbReference type="AlphaFoldDB" id="H2AQN3"/>
<dbReference type="Proteomes" id="UP000005220">
    <property type="component" value="Chromosome 2"/>
</dbReference>
<evidence type="ECO:0000256" key="9">
    <source>
        <dbReference type="ARBA" id="ARBA00047280"/>
    </source>
</evidence>
<dbReference type="EC" id="3.4.26.1" evidence="10"/>
<dbReference type="FunCoup" id="H2AQN3">
    <property type="interactions" value="313"/>
</dbReference>
<keyword evidence="14" id="KW-1185">Reference proteome</keyword>
<feature type="transmembrane region" description="Helical" evidence="11">
    <location>
        <begin position="98"/>
        <end position="122"/>
    </location>
</feature>
<name>H2AQN3_KAZAF</name>
<evidence type="ECO:0000256" key="11">
    <source>
        <dbReference type="SAM" id="Phobius"/>
    </source>
</evidence>
<dbReference type="MEROPS" id="G05.001"/>
<comment type="subcellular location">
    <subcellularLocation>
        <location evidence="1">Endoplasmic reticulum membrane</location>
        <topology evidence="1">Multi-pass membrane protein</topology>
    </subcellularLocation>
</comment>
<keyword evidence="6" id="KW-0256">Endoplasmic reticulum</keyword>
<evidence type="ECO:0000256" key="3">
    <source>
        <dbReference type="ARBA" id="ARBA00022670"/>
    </source>
</evidence>
<dbReference type="Pfam" id="PF02517">
    <property type="entry name" value="Rce1-like"/>
    <property type="match status" value="1"/>
</dbReference>
<evidence type="ECO:0000313" key="14">
    <source>
        <dbReference type="Proteomes" id="UP000005220"/>
    </source>
</evidence>
<dbReference type="STRING" id="1071382.H2AQN3"/>
<evidence type="ECO:0000259" key="12">
    <source>
        <dbReference type="Pfam" id="PF02517"/>
    </source>
</evidence>
<keyword evidence="5" id="KW-0378">Hydrolase</keyword>
<accession>H2AQN3</accession>